<evidence type="ECO:0000313" key="6">
    <source>
        <dbReference type="Proteomes" id="UP000315003"/>
    </source>
</evidence>
<evidence type="ECO:0000256" key="1">
    <source>
        <dbReference type="ARBA" id="ARBA00004370"/>
    </source>
</evidence>
<evidence type="ECO:0000259" key="4">
    <source>
        <dbReference type="Pfam" id="PF00144"/>
    </source>
</evidence>
<accession>A0A517SSB9</accession>
<dbReference type="InterPro" id="IPR050491">
    <property type="entry name" value="AmpC-like"/>
</dbReference>
<keyword evidence="5" id="KW-0121">Carboxypeptidase</keyword>
<name>A0A517SSB9_9BACT</name>
<keyword evidence="3" id="KW-0732">Signal</keyword>
<evidence type="ECO:0000256" key="2">
    <source>
        <dbReference type="ARBA" id="ARBA00023136"/>
    </source>
</evidence>
<dbReference type="RefSeq" id="WP_145270607.1">
    <property type="nucleotide sequence ID" value="NZ_CP036272.1"/>
</dbReference>
<dbReference type="GO" id="GO:0016020">
    <property type="term" value="C:membrane"/>
    <property type="evidence" value="ECO:0007669"/>
    <property type="project" value="UniProtKB-SubCell"/>
</dbReference>
<dbReference type="Gene3D" id="3.40.710.10">
    <property type="entry name" value="DD-peptidase/beta-lactamase superfamily"/>
    <property type="match status" value="1"/>
</dbReference>
<gene>
    <name evidence="5" type="ORF">SV7mr_15290</name>
</gene>
<evidence type="ECO:0000256" key="3">
    <source>
        <dbReference type="SAM" id="SignalP"/>
    </source>
</evidence>
<dbReference type="PANTHER" id="PTHR46825">
    <property type="entry name" value="D-ALANYL-D-ALANINE-CARBOXYPEPTIDASE/ENDOPEPTIDASE AMPH"/>
    <property type="match status" value="1"/>
</dbReference>
<organism evidence="5 6">
    <name type="scientific">Stieleria bergensis</name>
    <dbReference type="NCBI Taxonomy" id="2528025"/>
    <lineage>
        <taxon>Bacteria</taxon>
        <taxon>Pseudomonadati</taxon>
        <taxon>Planctomycetota</taxon>
        <taxon>Planctomycetia</taxon>
        <taxon>Pirellulales</taxon>
        <taxon>Pirellulaceae</taxon>
        <taxon>Stieleria</taxon>
    </lineage>
</organism>
<keyword evidence="6" id="KW-1185">Reference proteome</keyword>
<dbReference type="PANTHER" id="PTHR46825:SF11">
    <property type="entry name" value="PENICILLIN-BINDING PROTEIN 4"/>
    <property type="match status" value="1"/>
</dbReference>
<reference evidence="5 6" key="1">
    <citation type="submission" date="2019-02" db="EMBL/GenBank/DDBJ databases">
        <title>Deep-cultivation of Planctomycetes and their phenomic and genomic characterization uncovers novel biology.</title>
        <authorList>
            <person name="Wiegand S."/>
            <person name="Jogler M."/>
            <person name="Boedeker C."/>
            <person name="Pinto D."/>
            <person name="Vollmers J."/>
            <person name="Rivas-Marin E."/>
            <person name="Kohn T."/>
            <person name="Peeters S.H."/>
            <person name="Heuer A."/>
            <person name="Rast P."/>
            <person name="Oberbeckmann S."/>
            <person name="Bunk B."/>
            <person name="Jeske O."/>
            <person name="Meyerdierks A."/>
            <person name="Storesund J.E."/>
            <person name="Kallscheuer N."/>
            <person name="Luecker S."/>
            <person name="Lage O.M."/>
            <person name="Pohl T."/>
            <person name="Merkel B.J."/>
            <person name="Hornburger P."/>
            <person name="Mueller R.-W."/>
            <person name="Bruemmer F."/>
            <person name="Labrenz M."/>
            <person name="Spormann A.M."/>
            <person name="Op den Camp H."/>
            <person name="Overmann J."/>
            <person name="Amann R."/>
            <person name="Jetten M.S.M."/>
            <person name="Mascher T."/>
            <person name="Medema M.H."/>
            <person name="Devos D.P."/>
            <person name="Kaster A.-K."/>
            <person name="Ovreas L."/>
            <person name="Rohde M."/>
            <person name="Galperin M.Y."/>
            <person name="Jogler C."/>
        </authorList>
    </citation>
    <scope>NUCLEOTIDE SEQUENCE [LARGE SCALE GENOMIC DNA]</scope>
    <source>
        <strain evidence="5 6">SV_7m_r</strain>
    </source>
</reference>
<dbReference type="EMBL" id="CP036272">
    <property type="protein sequence ID" value="QDT59024.1"/>
    <property type="molecule type" value="Genomic_DNA"/>
</dbReference>
<dbReference type="Pfam" id="PF00144">
    <property type="entry name" value="Beta-lactamase"/>
    <property type="match status" value="1"/>
</dbReference>
<dbReference type="EC" id="3.4.16.4" evidence="5"/>
<keyword evidence="5" id="KW-0378">Hydrolase</keyword>
<comment type="subcellular location">
    <subcellularLocation>
        <location evidence="1">Membrane</location>
    </subcellularLocation>
</comment>
<dbReference type="AlphaFoldDB" id="A0A517SSB9"/>
<dbReference type="GO" id="GO:0009002">
    <property type="term" value="F:serine-type D-Ala-D-Ala carboxypeptidase activity"/>
    <property type="evidence" value="ECO:0007669"/>
    <property type="project" value="UniProtKB-EC"/>
</dbReference>
<dbReference type="InterPro" id="IPR001466">
    <property type="entry name" value="Beta-lactam-related"/>
</dbReference>
<feature type="chain" id="PRO_5021979985" evidence="3">
    <location>
        <begin position="25"/>
        <end position="372"/>
    </location>
</feature>
<dbReference type="OrthoDB" id="9801061at2"/>
<protein>
    <submittedName>
        <fullName evidence="5">D-alanyl-D-alanine carboxypeptidase</fullName>
        <ecNumber evidence="5">3.4.16.4</ecNumber>
    </submittedName>
</protein>
<keyword evidence="5" id="KW-0645">Protease</keyword>
<sequence precursor="true">MTVNRTIRHFLAFCFATLAHVGWANQTGENRSSQNIQRAVSDVVAKEKLPGMIAAIGDAQGVIAIGAAGVRKQGADVPITARDLVHLGSCTKAMTCAVLATLVSDGTLSWNTRLVQVFPELKRDLHDQYHDVTLWQLVTHRAGLPANASDWWVHRDKDITARRLAIMKDNLQAPPAGSVGKYLYSNLGYMVAGCMAERMTGSTWESLIDERLFKPLGMRSASFGPPGTKGKVDQPWGHSRSNGDWQARQFDNAEALGPAGRVHCTLADWAKFTALHLPQNRSRLLSQQNLDKLIEPSGQYAGGWNVLQRTWAEGPTQTHSGSNTMWYAVVWVAPKLNRTFMVATNSSDKNSRLICDRMIAELISIDRQANRN</sequence>
<keyword evidence="2" id="KW-0472">Membrane</keyword>
<evidence type="ECO:0000313" key="5">
    <source>
        <dbReference type="EMBL" id="QDT59024.1"/>
    </source>
</evidence>
<dbReference type="InterPro" id="IPR012338">
    <property type="entry name" value="Beta-lactam/transpept-like"/>
</dbReference>
<feature type="signal peptide" evidence="3">
    <location>
        <begin position="1"/>
        <end position="24"/>
    </location>
</feature>
<dbReference type="SUPFAM" id="SSF56601">
    <property type="entry name" value="beta-lactamase/transpeptidase-like"/>
    <property type="match status" value="1"/>
</dbReference>
<proteinExistence type="predicted"/>
<dbReference type="Proteomes" id="UP000315003">
    <property type="component" value="Chromosome"/>
</dbReference>
<feature type="domain" description="Beta-lactamase-related" evidence="4">
    <location>
        <begin position="37"/>
        <end position="351"/>
    </location>
</feature>